<keyword evidence="3" id="KW-0597">Phosphoprotein</keyword>
<dbReference type="SMART" id="SM00387">
    <property type="entry name" value="HATPase_c"/>
    <property type="match status" value="1"/>
</dbReference>
<dbReference type="CDD" id="cd00082">
    <property type="entry name" value="HisKA"/>
    <property type="match status" value="1"/>
</dbReference>
<dbReference type="InterPro" id="IPR036890">
    <property type="entry name" value="HATPase_C_sf"/>
</dbReference>
<dbReference type="RefSeq" id="WP_235294154.1">
    <property type="nucleotide sequence ID" value="NZ_BSOH01000011.1"/>
</dbReference>
<dbReference type="Proteomes" id="UP001156666">
    <property type="component" value="Unassembled WGS sequence"/>
</dbReference>
<evidence type="ECO:0000256" key="6">
    <source>
        <dbReference type="ARBA" id="ARBA00023012"/>
    </source>
</evidence>
<dbReference type="InterPro" id="IPR005467">
    <property type="entry name" value="His_kinase_dom"/>
</dbReference>
<sequence>MFKNLSPSRLTLYIAVLVSICNIAIQYLFSTINGINFNLGLLLISAIASFIICYFIVRYFIAKYLIKKIRLIYNIIQRSKFGKSSTIKLQKGLLAGNVWQSVEADVAKWANVTETEIENLKELEQYRKDFVGNISHELRTPIFTIQGYIHTLLEGGLEDDNVNVHFLDRAANNVSRLINIVDDLEIISNLEAGSDTLVQEDFDLKLLTEEVIDDLAVQAKQHDIELVYNEKAPNYIVRGDREKFRQVYNNLIYNSIKYGKPNGRTKIKFLDLDQYILVEVSDNGIGMEEKHLNHVFDRFYRIDKSRSRDVGGSGLGLSIVKHIVEAHDQTINVRSTLGEGSTFGFTIEKVKK</sequence>
<reference evidence="9" key="1">
    <citation type="journal article" date="2014" name="Int. J. Syst. Evol. Microbiol.">
        <title>Complete genome sequence of Corynebacterium casei LMG S-19264T (=DSM 44701T), isolated from a smear-ripened cheese.</title>
        <authorList>
            <consortium name="US DOE Joint Genome Institute (JGI-PGF)"/>
            <person name="Walter F."/>
            <person name="Albersmeier A."/>
            <person name="Kalinowski J."/>
            <person name="Ruckert C."/>
        </authorList>
    </citation>
    <scope>NUCLEOTIDE SEQUENCE</scope>
    <source>
        <strain evidence="9">NBRC 108769</strain>
    </source>
</reference>
<gene>
    <name evidence="9" type="primary">phoR</name>
    <name evidence="9" type="ORF">GCM10007940_20620</name>
</gene>
<evidence type="ECO:0000313" key="10">
    <source>
        <dbReference type="Proteomes" id="UP001156666"/>
    </source>
</evidence>
<feature type="domain" description="Histidine kinase" evidence="8">
    <location>
        <begin position="133"/>
        <end position="351"/>
    </location>
</feature>
<dbReference type="PANTHER" id="PTHR45453">
    <property type="entry name" value="PHOSPHATE REGULON SENSOR PROTEIN PHOR"/>
    <property type="match status" value="1"/>
</dbReference>
<keyword evidence="4" id="KW-0808">Transferase</keyword>
<dbReference type="InterPro" id="IPR003594">
    <property type="entry name" value="HATPase_dom"/>
</dbReference>
<keyword evidence="6" id="KW-0902">Two-component regulatory system</keyword>
<dbReference type="GO" id="GO:0005886">
    <property type="term" value="C:plasma membrane"/>
    <property type="evidence" value="ECO:0007669"/>
    <property type="project" value="TreeGrafter"/>
</dbReference>
<dbReference type="SUPFAM" id="SSF47384">
    <property type="entry name" value="Homodimeric domain of signal transducing histidine kinase"/>
    <property type="match status" value="1"/>
</dbReference>
<keyword evidence="7" id="KW-1133">Transmembrane helix</keyword>
<evidence type="ECO:0000259" key="8">
    <source>
        <dbReference type="PROSITE" id="PS50109"/>
    </source>
</evidence>
<keyword evidence="10" id="KW-1185">Reference proteome</keyword>
<evidence type="ECO:0000313" key="9">
    <source>
        <dbReference type="EMBL" id="GLR17447.1"/>
    </source>
</evidence>
<dbReference type="GO" id="GO:0000155">
    <property type="term" value="F:phosphorelay sensor kinase activity"/>
    <property type="evidence" value="ECO:0007669"/>
    <property type="project" value="InterPro"/>
</dbReference>
<dbReference type="InterPro" id="IPR004358">
    <property type="entry name" value="Sig_transdc_His_kin-like_C"/>
</dbReference>
<dbReference type="Pfam" id="PF02518">
    <property type="entry name" value="HATPase_c"/>
    <property type="match status" value="1"/>
</dbReference>
<dbReference type="PRINTS" id="PR00344">
    <property type="entry name" value="BCTRLSENSOR"/>
</dbReference>
<dbReference type="InterPro" id="IPR036097">
    <property type="entry name" value="HisK_dim/P_sf"/>
</dbReference>
<evidence type="ECO:0000256" key="2">
    <source>
        <dbReference type="ARBA" id="ARBA00012438"/>
    </source>
</evidence>
<dbReference type="Gene3D" id="1.10.287.130">
    <property type="match status" value="1"/>
</dbReference>
<protein>
    <recommendedName>
        <fullName evidence="2">histidine kinase</fullName>
        <ecNumber evidence="2">2.7.13.3</ecNumber>
    </recommendedName>
</protein>
<proteinExistence type="predicted"/>
<dbReference type="GO" id="GO:0004721">
    <property type="term" value="F:phosphoprotein phosphatase activity"/>
    <property type="evidence" value="ECO:0007669"/>
    <property type="project" value="TreeGrafter"/>
</dbReference>
<keyword evidence="7" id="KW-0812">Transmembrane</keyword>
<dbReference type="CDD" id="cd00075">
    <property type="entry name" value="HATPase"/>
    <property type="match status" value="1"/>
</dbReference>
<dbReference type="Gene3D" id="3.30.565.10">
    <property type="entry name" value="Histidine kinase-like ATPase, C-terminal domain"/>
    <property type="match status" value="1"/>
</dbReference>
<dbReference type="InterPro" id="IPR003661">
    <property type="entry name" value="HisK_dim/P_dom"/>
</dbReference>
<reference evidence="9" key="2">
    <citation type="submission" date="2023-01" db="EMBL/GenBank/DDBJ databases">
        <title>Draft genome sequence of Portibacter lacus strain NBRC 108769.</title>
        <authorList>
            <person name="Sun Q."/>
            <person name="Mori K."/>
        </authorList>
    </citation>
    <scope>NUCLEOTIDE SEQUENCE</scope>
    <source>
        <strain evidence="9">NBRC 108769</strain>
    </source>
</reference>
<keyword evidence="5 9" id="KW-0418">Kinase</keyword>
<organism evidence="9 10">
    <name type="scientific">Portibacter lacus</name>
    <dbReference type="NCBI Taxonomy" id="1099794"/>
    <lineage>
        <taxon>Bacteria</taxon>
        <taxon>Pseudomonadati</taxon>
        <taxon>Bacteroidota</taxon>
        <taxon>Saprospiria</taxon>
        <taxon>Saprospirales</taxon>
        <taxon>Haliscomenobacteraceae</taxon>
        <taxon>Portibacter</taxon>
    </lineage>
</organism>
<dbReference type="GO" id="GO:0016036">
    <property type="term" value="P:cellular response to phosphate starvation"/>
    <property type="evidence" value="ECO:0007669"/>
    <property type="project" value="TreeGrafter"/>
</dbReference>
<dbReference type="EC" id="2.7.13.3" evidence="2"/>
<dbReference type="EMBL" id="BSOH01000011">
    <property type="protein sequence ID" value="GLR17447.1"/>
    <property type="molecule type" value="Genomic_DNA"/>
</dbReference>
<dbReference type="SMART" id="SM00388">
    <property type="entry name" value="HisKA"/>
    <property type="match status" value="1"/>
</dbReference>
<feature type="transmembrane region" description="Helical" evidence="7">
    <location>
        <begin position="41"/>
        <end position="61"/>
    </location>
</feature>
<dbReference type="PANTHER" id="PTHR45453:SF1">
    <property type="entry name" value="PHOSPHATE REGULON SENSOR PROTEIN PHOR"/>
    <property type="match status" value="1"/>
</dbReference>
<dbReference type="FunFam" id="3.30.565.10:FF:000006">
    <property type="entry name" value="Sensor histidine kinase WalK"/>
    <property type="match status" value="1"/>
</dbReference>
<accession>A0AA37SP87</accession>
<dbReference type="PROSITE" id="PS50109">
    <property type="entry name" value="HIS_KIN"/>
    <property type="match status" value="1"/>
</dbReference>
<evidence type="ECO:0000256" key="4">
    <source>
        <dbReference type="ARBA" id="ARBA00022679"/>
    </source>
</evidence>
<dbReference type="AlphaFoldDB" id="A0AA37SP87"/>
<dbReference type="Pfam" id="PF00512">
    <property type="entry name" value="HisKA"/>
    <property type="match status" value="1"/>
</dbReference>
<feature type="transmembrane region" description="Helical" evidence="7">
    <location>
        <begin position="12"/>
        <end position="29"/>
    </location>
</feature>
<evidence type="ECO:0000256" key="7">
    <source>
        <dbReference type="SAM" id="Phobius"/>
    </source>
</evidence>
<comment type="catalytic activity">
    <reaction evidence="1">
        <text>ATP + protein L-histidine = ADP + protein N-phospho-L-histidine.</text>
        <dbReference type="EC" id="2.7.13.3"/>
    </reaction>
</comment>
<keyword evidence="7" id="KW-0472">Membrane</keyword>
<evidence type="ECO:0000256" key="5">
    <source>
        <dbReference type="ARBA" id="ARBA00022777"/>
    </source>
</evidence>
<dbReference type="InterPro" id="IPR050351">
    <property type="entry name" value="BphY/WalK/GraS-like"/>
</dbReference>
<evidence type="ECO:0000256" key="1">
    <source>
        <dbReference type="ARBA" id="ARBA00000085"/>
    </source>
</evidence>
<dbReference type="SUPFAM" id="SSF55874">
    <property type="entry name" value="ATPase domain of HSP90 chaperone/DNA topoisomerase II/histidine kinase"/>
    <property type="match status" value="1"/>
</dbReference>
<evidence type="ECO:0000256" key="3">
    <source>
        <dbReference type="ARBA" id="ARBA00022553"/>
    </source>
</evidence>
<comment type="caution">
    <text evidence="9">The sequence shown here is derived from an EMBL/GenBank/DDBJ whole genome shotgun (WGS) entry which is preliminary data.</text>
</comment>
<name>A0AA37SP87_9BACT</name>